<reference evidence="3" key="1">
    <citation type="journal article" date="2016" name="Genome Announc.">
        <title>Genome sequences of three species of Hanseniaspora isolated from spontaneous wine fermentations.</title>
        <authorList>
            <person name="Sternes P.R."/>
            <person name="Lee D."/>
            <person name="Kutyna D.R."/>
            <person name="Borneman A.R."/>
        </authorList>
    </citation>
    <scope>NUCLEOTIDE SEQUENCE [LARGE SCALE GENOMIC DNA]</scope>
    <source>
        <strain evidence="3">AWRI3578</strain>
    </source>
</reference>
<dbReference type="EMBL" id="LPNL01000007">
    <property type="protein sequence ID" value="OEJ83233.1"/>
    <property type="molecule type" value="Genomic_DNA"/>
</dbReference>
<accession>A0A1E5R9L5</accession>
<comment type="caution">
    <text evidence="2">The sequence shown here is derived from an EMBL/GenBank/DDBJ whole genome shotgun (WGS) entry which is preliminary data.</text>
</comment>
<dbReference type="AlphaFoldDB" id="A0A1E5R9L5"/>
<evidence type="ECO:0000256" key="1">
    <source>
        <dbReference type="SAM" id="Coils"/>
    </source>
</evidence>
<keyword evidence="3" id="KW-1185">Reference proteome</keyword>
<evidence type="ECO:0000313" key="2">
    <source>
        <dbReference type="EMBL" id="OEJ83233.1"/>
    </source>
</evidence>
<feature type="coiled-coil region" evidence="1">
    <location>
        <begin position="265"/>
        <end position="309"/>
    </location>
</feature>
<name>A0A1E5R9L5_9ASCO</name>
<gene>
    <name evidence="2" type="ORF">AWRI3578_g3058</name>
</gene>
<keyword evidence="1" id="KW-0175">Coiled coil</keyword>
<protein>
    <submittedName>
        <fullName evidence="2">Uncharacterized protein</fullName>
    </submittedName>
</protein>
<dbReference type="Proteomes" id="UP000095605">
    <property type="component" value="Unassembled WGS sequence"/>
</dbReference>
<proteinExistence type="predicted"/>
<evidence type="ECO:0000313" key="3">
    <source>
        <dbReference type="Proteomes" id="UP000095605"/>
    </source>
</evidence>
<organism evidence="2 3">
    <name type="scientific">Hanseniaspora opuntiae</name>
    <dbReference type="NCBI Taxonomy" id="211096"/>
    <lineage>
        <taxon>Eukaryota</taxon>
        <taxon>Fungi</taxon>
        <taxon>Dikarya</taxon>
        <taxon>Ascomycota</taxon>
        <taxon>Saccharomycotina</taxon>
        <taxon>Saccharomycetes</taxon>
        <taxon>Saccharomycodales</taxon>
        <taxon>Saccharomycodaceae</taxon>
        <taxon>Hanseniaspora</taxon>
    </lineage>
</organism>
<sequence>MATVTTSPPYIKGLIYKENFLHRYNGEEFKPCAVDNKTLIKLIQCMYNDKISAFLPLMVENYVFTKKQTDRLISEFLCTKEFYSLFFDIEQTYYDYLSNKVLKKNYIKKAKKKFLRTFFYLINNLDEIYLCQEEKIGVLIKQLYEAFVKRIAVLSKEQENKNKVFEKIDDLSNSTLSTNCEENENLFACQDYSEHCTSKPNQKENTTSHENISRNKNFIKAVSSIVETPSYENKNIKDFISSEISQIKVIPIKCTNDHKNLIKKYENMHDLVSKLEYKVKKLKDKLSTYESMERRMTILEYKLKCLSSEKALIKHSKKAKKKKNKQ</sequence>